<gene>
    <name evidence="4" type="ORF">GM661_14095</name>
</gene>
<dbReference type="SUPFAM" id="SSF51735">
    <property type="entry name" value="NAD(P)-binding Rossmann-fold domains"/>
    <property type="match status" value="1"/>
</dbReference>
<dbReference type="InterPro" id="IPR036291">
    <property type="entry name" value="NAD(P)-bd_dom_sf"/>
</dbReference>
<comment type="similarity">
    <text evidence="1 3">Belongs to the short-chain dehydrogenases/reductases (SDR) family.</text>
</comment>
<evidence type="ECO:0000256" key="1">
    <source>
        <dbReference type="ARBA" id="ARBA00006484"/>
    </source>
</evidence>
<reference evidence="4" key="1">
    <citation type="submission" date="2019-12" db="EMBL/GenBank/DDBJ databases">
        <authorList>
            <person name="zhang j."/>
            <person name="sun C.M."/>
        </authorList>
    </citation>
    <scope>NUCLEOTIDE SEQUENCE</scope>
    <source>
        <strain evidence="4">NS-1</strain>
    </source>
</reference>
<dbReference type="Gene3D" id="3.40.50.720">
    <property type="entry name" value="NAD(P)-binding Rossmann-like Domain"/>
    <property type="match status" value="1"/>
</dbReference>
<dbReference type="Pfam" id="PF00106">
    <property type="entry name" value="adh_short"/>
    <property type="match status" value="1"/>
</dbReference>
<accession>A0A8A7KC35</accession>
<name>A0A8A7KC35_9FIRM</name>
<evidence type="ECO:0000256" key="2">
    <source>
        <dbReference type="ARBA" id="ARBA00023002"/>
    </source>
</evidence>
<dbReference type="EMBL" id="CP046640">
    <property type="protein sequence ID" value="QTL99011.1"/>
    <property type="molecule type" value="Genomic_DNA"/>
</dbReference>
<evidence type="ECO:0000313" key="4">
    <source>
        <dbReference type="EMBL" id="QTL99011.1"/>
    </source>
</evidence>
<dbReference type="PRINTS" id="PR00080">
    <property type="entry name" value="SDRFAMILY"/>
</dbReference>
<dbReference type="InterPro" id="IPR002347">
    <property type="entry name" value="SDR_fam"/>
</dbReference>
<keyword evidence="5" id="KW-1185">Reference proteome</keyword>
<dbReference type="KEGG" id="ifn:GM661_14095"/>
<evidence type="ECO:0000256" key="3">
    <source>
        <dbReference type="RuleBase" id="RU000363"/>
    </source>
</evidence>
<dbReference type="GO" id="GO:0016491">
    <property type="term" value="F:oxidoreductase activity"/>
    <property type="evidence" value="ECO:0007669"/>
    <property type="project" value="UniProtKB-KW"/>
</dbReference>
<dbReference type="PRINTS" id="PR00081">
    <property type="entry name" value="GDHRDH"/>
</dbReference>
<dbReference type="RefSeq" id="WP_230867407.1">
    <property type="nucleotide sequence ID" value="NZ_CP046640.1"/>
</dbReference>
<protein>
    <submittedName>
        <fullName evidence="4">SDR family NAD(P)-dependent oxidoreductase</fullName>
    </submittedName>
</protein>
<dbReference type="PIRSF" id="PIRSF000126">
    <property type="entry name" value="11-beta-HSD1"/>
    <property type="match status" value="1"/>
</dbReference>
<keyword evidence="2" id="KW-0560">Oxidoreductase</keyword>
<dbReference type="GO" id="GO:0016020">
    <property type="term" value="C:membrane"/>
    <property type="evidence" value="ECO:0007669"/>
    <property type="project" value="TreeGrafter"/>
</dbReference>
<dbReference type="CDD" id="cd05233">
    <property type="entry name" value="SDR_c"/>
    <property type="match status" value="1"/>
</dbReference>
<dbReference type="PANTHER" id="PTHR44196:SF2">
    <property type="entry name" value="SHORT-CHAIN DEHYDROGENASE-RELATED"/>
    <property type="match status" value="1"/>
</dbReference>
<dbReference type="Proteomes" id="UP000665020">
    <property type="component" value="Chromosome"/>
</dbReference>
<organism evidence="4 5">
    <name type="scientific">Iocasia fonsfrigidae</name>
    <dbReference type="NCBI Taxonomy" id="2682810"/>
    <lineage>
        <taxon>Bacteria</taxon>
        <taxon>Bacillati</taxon>
        <taxon>Bacillota</taxon>
        <taxon>Clostridia</taxon>
        <taxon>Halanaerobiales</taxon>
        <taxon>Halanaerobiaceae</taxon>
        <taxon>Iocasia</taxon>
    </lineage>
</organism>
<sequence>MKEMVLVTGASSGIGMDFARIFAEKGYNLVLVARREEKLKSLAKELGKKYKAEVKVIPKDLSMLTSSEEIFEELRKENINIDILVNSAGTQVYGNFLETDLDKEMKMMQVNVNSLVCLTKLAVNQMKEKGKGRILNLASTGAFMPVPLNSIYCASKAFVLHFSEGIKKDLEGSGITVTTLCPGPTKSEFAKKAQMTNTRLFSRMMDSRKVAMIGYKALMKGKRVVVPGFSNKLMAISYRFTPRSLLLSIGKYIMNKK</sequence>
<dbReference type="PANTHER" id="PTHR44196">
    <property type="entry name" value="DEHYDROGENASE/REDUCTASE SDR FAMILY MEMBER 7B"/>
    <property type="match status" value="1"/>
</dbReference>
<dbReference type="AlphaFoldDB" id="A0A8A7KC35"/>
<proteinExistence type="inferred from homology"/>
<evidence type="ECO:0000313" key="5">
    <source>
        <dbReference type="Proteomes" id="UP000665020"/>
    </source>
</evidence>